<feature type="region of interest" description="Disordered" evidence="1">
    <location>
        <begin position="28"/>
        <end position="59"/>
    </location>
</feature>
<dbReference type="InterPro" id="IPR036188">
    <property type="entry name" value="FAD/NAD-bd_sf"/>
</dbReference>
<organism evidence="2">
    <name type="scientific">Mycobacterium xenopi 4042</name>
    <dbReference type="NCBI Taxonomy" id="1299334"/>
    <lineage>
        <taxon>Bacteria</taxon>
        <taxon>Bacillati</taxon>
        <taxon>Actinomycetota</taxon>
        <taxon>Actinomycetes</taxon>
        <taxon>Mycobacteriales</taxon>
        <taxon>Mycobacteriaceae</taxon>
        <taxon>Mycobacterium</taxon>
    </lineage>
</organism>
<dbReference type="AlphaFoldDB" id="X8DBH1"/>
<dbReference type="PATRIC" id="fig|1299334.3.peg.2321"/>
<name>X8DBH1_MYCXE</name>
<sequence>MVVGFGPNGLAAAVRLAEAGRRVLVLEGSDTQAAPPGPATSPVTNPSTTSAQRSTRWRRRHRRFGGGHCEITGWSGYLRPSRLPPLDDGSAVALYRDVGQTAASMGRDQAAYEGLLNPW</sequence>
<accession>X8DBH1</accession>
<reference evidence="2" key="1">
    <citation type="submission" date="2014-01" db="EMBL/GenBank/DDBJ databases">
        <authorList>
            <person name="Brown-Elliot B."/>
            <person name="Wallace R."/>
            <person name="Lenaerts A."/>
            <person name="Ordway D."/>
            <person name="DeGroote M.A."/>
            <person name="Parker T."/>
            <person name="Sizemore C."/>
            <person name="Tallon L.J."/>
            <person name="Sadzewicz L.K."/>
            <person name="Sengamalay N."/>
            <person name="Fraser C.M."/>
            <person name="Hine E."/>
            <person name="Shefchek K.A."/>
            <person name="Das S.P."/>
            <person name="Tettelin H."/>
        </authorList>
    </citation>
    <scope>NUCLEOTIDE SEQUENCE [LARGE SCALE GENOMIC DNA]</scope>
    <source>
        <strain evidence="2">4042</strain>
    </source>
</reference>
<proteinExistence type="predicted"/>
<dbReference type="Gene3D" id="3.50.50.60">
    <property type="entry name" value="FAD/NAD(P)-binding domain"/>
    <property type="match status" value="1"/>
</dbReference>
<evidence type="ECO:0000256" key="1">
    <source>
        <dbReference type="SAM" id="MobiDB-lite"/>
    </source>
</evidence>
<comment type="caution">
    <text evidence="2">The sequence shown here is derived from an EMBL/GenBank/DDBJ whole genome shotgun (WGS) entry which is preliminary data.</text>
</comment>
<dbReference type="Pfam" id="PF13450">
    <property type="entry name" value="NAD_binding_8"/>
    <property type="match status" value="1"/>
</dbReference>
<dbReference type="SUPFAM" id="SSF51905">
    <property type="entry name" value="FAD/NAD(P)-binding domain"/>
    <property type="match status" value="1"/>
</dbReference>
<dbReference type="EMBL" id="JAOB01000026">
    <property type="protein sequence ID" value="EUA65709.1"/>
    <property type="molecule type" value="Genomic_DNA"/>
</dbReference>
<gene>
    <name evidence="2" type="ORF">I553_8161</name>
</gene>
<protein>
    <submittedName>
        <fullName evidence="2">FAD binding domain protein</fullName>
    </submittedName>
</protein>
<evidence type="ECO:0000313" key="2">
    <source>
        <dbReference type="EMBL" id="EUA65709.1"/>
    </source>
</evidence>